<dbReference type="RefSeq" id="WP_023576212.1">
    <property type="nucleotide sequence ID" value="NZ_CBCSBQ010000010.1"/>
</dbReference>
<accession>A0A1G4W3E1</accession>
<dbReference type="PROSITE" id="PS51257">
    <property type="entry name" value="PROKAR_LIPOPROTEIN"/>
    <property type="match status" value="1"/>
</dbReference>
<dbReference type="AlphaFoldDB" id="A0A1G4W3E1"/>
<reference evidence="1 2" key="1">
    <citation type="submission" date="2016-10" db="EMBL/GenBank/DDBJ databases">
        <authorList>
            <person name="de Groot N.N."/>
        </authorList>
    </citation>
    <scope>NUCLEOTIDE SEQUENCE [LARGE SCALE GENOMIC DNA]</scope>
    <source>
        <strain evidence="1 2">CGMCC 1.3801</strain>
    </source>
</reference>
<dbReference type="Proteomes" id="UP000182124">
    <property type="component" value="Unassembled WGS sequence"/>
</dbReference>
<name>A0A1G4W3E1_9FLAO</name>
<proteinExistence type="predicted"/>
<organism evidence="1 2">
    <name type="scientific">Flavobacterium saliperosum</name>
    <dbReference type="NCBI Taxonomy" id="329186"/>
    <lineage>
        <taxon>Bacteria</taxon>
        <taxon>Pseudomonadati</taxon>
        <taxon>Bacteroidota</taxon>
        <taxon>Flavobacteriia</taxon>
        <taxon>Flavobacteriales</taxon>
        <taxon>Flavobacteriaceae</taxon>
        <taxon>Flavobacterium</taxon>
    </lineage>
</organism>
<sequence>MKIKSFIVICTLVIFASCKKEAQATGEKTETQAVSTEQEVDKNLLKVSFDLVVKKDDNMHLYYTEDGTINFDEKKSLWVPVKGSEGVQEVTFKLPENVLPTHLRVDFGFGKNEAQSDVELKTFRLKYLDKMFEAKDTMIFNYFYPNKENTIVPAKTAILQRKAKDQPGGPILYPHAPLTEELKKIIQ</sequence>
<protein>
    <recommendedName>
        <fullName evidence="3">Lipoprotein</fullName>
    </recommendedName>
</protein>
<gene>
    <name evidence="1" type="ORF">SAMN02927925_02326</name>
</gene>
<evidence type="ECO:0008006" key="3">
    <source>
        <dbReference type="Google" id="ProtNLM"/>
    </source>
</evidence>
<evidence type="ECO:0000313" key="1">
    <source>
        <dbReference type="EMBL" id="SCX16054.1"/>
    </source>
</evidence>
<dbReference type="eggNOG" id="ENOG5033J90">
    <property type="taxonomic scope" value="Bacteria"/>
</dbReference>
<dbReference type="EMBL" id="FMTY01000006">
    <property type="protein sequence ID" value="SCX16054.1"/>
    <property type="molecule type" value="Genomic_DNA"/>
</dbReference>
<dbReference type="STRING" id="329186.SAMN02927925_02326"/>
<evidence type="ECO:0000313" key="2">
    <source>
        <dbReference type="Proteomes" id="UP000182124"/>
    </source>
</evidence>